<dbReference type="EMBL" id="GBXM01008656">
    <property type="protein sequence ID" value="JAH99921.1"/>
    <property type="molecule type" value="Transcribed_RNA"/>
</dbReference>
<proteinExistence type="predicted"/>
<evidence type="ECO:0000313" key="1">
    <source>
        <dbReference type="EMBL" id="JAH99921.1"/>
    </source>
</evidence>
<reference evidence="1" key="1">
    <citation type="submission" date="2014-11" db="EMBL/GenBank/DDBJ databases">
        <authorList>
            <person name="Amaro Gonzalez C."/>
        </authorList>
    </citation>
    <scope>NUCLEOTIDE SEQUENCE</scope>
</reference>
<organism evidence="1">
    <name type="scientific">Anguilla anguilla</name>
    <name type="common">European freshwater eel</name>
    <name type="synonym">Muraena anguilla</name>
    <dbReference type="NCBI Taxonomy" id="7936"/>
    <lineage>
        <taxon>Eukaryota</taxon>
        <taxon>Metazoa</taxon>
        <taxon>Chordata</taxon>
        <taxon>Craniata</taxon>
        <taxon>Vertebrata</taxon>
        <taxon>Euteleostomi</taxon>
        <taxon>Actinopterygii</taxon>
        <taxon>Neopterygii</taxon>
        <taxon>Teleostei</taxon>
        <taxon>Anguilliformes</taxon>
        <taxon>Anguillidae</taxon>
        <taxon>Anguilla</taxon>
    </lineage>
</organism>
<accession>A0A0E9XBW0</accession>
<name>A0A0E9XBW0_ANGAN</name>
<reference evidence="1" key="2">
    <citation type="journal article" date="2015" name="Fish Shellfish Immunol.">
        <title>Early steps in the European eel (Anguilla anguilla)-Vibrio vulnificus interaction in the gills: Role of the RtxA13 toxin.</title>
        <authorList>
            <person name="Callol A."/>
            <person name="Pajuelo D."/>
            <person name="Ebbesson L."/>
            <person name="Teles M."/>
            <person name="MacKenzie S."/>
            <person name="Amaro C."/>
        </authorList>
    </citation>
    <scope>NUCLEOTIDE SEQUENCE</scope>
</reference>
<protein>
    <submittedName>
        <fullName evidence="1">Uncharacterized protein</fullName>
    </submittedName>
</protein>
<dbReference type="AlphaFoldDB" id="A0A0E9XBW0"/>
<sequence length="49" mass="5391">MSLMASDRIWNMTITTVAGSPTGCCTTGLHRPGYGRVQSNKYLHFITSE</sequence>